<dbReference type="AlphaFoldDB" id="A0A2U2B3L6"/>
<evidence type="ECO:0000313" key="1">
    <source>
        <dbReference type="EMBL" id="PWD97655.1"/>
    </source>
</evidence>
<reference evidence="1 2" key="1">
    <citation type="submission" date="2018-05" db="EMBL/GenBank/DDBJ databases">
        <title>Marinilabilia rubrum sp. nov., isolated from saltern sediment.</title>
        <authorList>
            <person name="Zhang R."/>
        </authorList>
    </citation>
    <scope>NUCLEOTIDE SEQUENCE [LARGE SCALE GENOMIC DNA]</scope>
    <source>
        <strain evidence="1 2">WTE16</strain>
    </source>
</reference>
<dbReference type="Pfam" id="PF13689">
    <property type="entry name" value="DUF4154"/>
    <property type="match status" value="1"/>
</dbReference>
<dbReference type="InterPro" id="IPR025293">
    <property type="entry name" value="YfiR/HmsC-like"/>
</dbReference>
<keyword evidence="2" id="KW-1185">Reference proteome</keyword>
<dbReference type="Proteomes" id="UP000244956">
    <property type="component" value="Unassembled WGS sequence"/>
</dbReference>
<gene>
    <name evidence="1" type="ORF">DDZ16_19670</name>
</gene>
<protein>
    <submittedName>
        <fullName evidence="1">DUF4154 domain-containing protein</fullName>
    </submittedName>
</protein>
<comment type="caution">
    <text evidence="1">The sequence shown here is derived from an EMBL/GenBank/DDBJ whole genome shotgun (WGS) entry which is preliminary data.</text>
</comment>
<dbReference type="RefSeq" id="WP_109266192.1">
    <property type="nucleotide sequence ID" value="NZ_QEWP01000029.1"/>
</dbReference>
<accession>A0A2U2B3L6</accession>
<dbReference type="OrthoDB" id="1342147at2"/>
<name>A0A2U2B3L6_9BACT</name>
<proteinExistence type="predicted"/>
<evidence type="ECO:0000313" key="2">
    <source>
        <dbReference type="Proteomes" id="UP000244956"/>
    </source>
</evidence>
<dbReference type="EMBL" id="QEWP01000029">
    <property type="protein sequence ID" value="PWD97655.1"/>
    <property type="molecule type" value="Genomic_DNA"/>
</dbReference>
<sequence>MYRRILIITVLLILSVRMFSQEENYISLYMFNFTRYVEWPVEKRSGNFVIEVLGHVSVYEKLKEMVSGKKVGNQPIEVRNYMSVNEMGQPHVMFVGHWKSREMPQVIDKLGGESTLIIGEKEGMIDQGAAINFVIREGKIKFEFKEINARDRGLSVSSRLRQMGIVLE</sequence>
<organism evidence="1 2">
    <name type="scientific">Marinilabilia rubra</name>
    <dbReference type="NCBI Taxonomy" id="2162893"/>
    <lineage>
        <taxon>Bacteria</taxon>
        <taxon>Pseudomonadati</taxon>
        <taxon>Bacteroidota</taxon>
        <taxon>Bacteroidia</taxon>
        <taxon>Marinilabiliales</taxon>
        <taxon>Marinilabiliaceae</taxon>
        <taxon>Marinilabilia</taxon>
    </lineage>
</organism>